<accession>A0A0S3KFB4</accession>
<dbReference type="AlphaFoldDB" id="A0A0S3KFB4"/>
<evidence type="ECO:0000313" key="4">
    <source>
        <dbReference type="Proteomes" id="UP000183039"/>
    </source>
</evidence>
<evidence type="ECO:0000313" key="3">
    <source>
        <dbReference type="Proteomes" id="UP000065511"/>
    </source>
</evidence>
<name>A0A0S3KFB4_9ENTE</name>
<evidence type="ECO:0000313" key="1">
    <source>
        <dbReference type="EMBL" id="ALS02970.1"/>
    </source>
</evidence>
<dbReference type="RefSeq" id="WP_071876482.1">
    <property type="nucleotide sequence ID" value="NZ_JXLC01000003.1"/>
</dbReference>
<evidence type="ECO:0000313" key="2">
    <source>
        <dbReference type="EMBL" id="OJG92908.1"/>
    </source>
</evidence>
<dbReference type="KEGG" id="ess:ATZ33_16755"/>
<dbReference type="SUPFAM" id="SSF141571">
    <property type="entry name" value="Pentapeptide repeat-like"/>
    <property type="match status" value="1"/>
</dbReference>
<dbReference type="OrthoDB" id="9798656at2"/>
<reference evidence="2 4" key="1">
    <citation type="submission" date="2014-12" db="EMBL/GenBank/DDBJ databases">
        <title>Draft genome sequences of 29 type strains of Enterococci.</title>
        <authorList>
            <person name="Zhong Z."/>
            <person name="Sun Z."/>
            <person name="Liu W."/>
            <person name="Zhang W."/>
            <person name="Zhang H."/>
        </authorList>
    </citation>
    <scope>NUCLEOTIDE SEQUENCE [LARGE SCALE GENOMIC DNA]</scope>
    <source>
        <strain evidence="2 4">DSM 22801</strain>
    </source>
</reference>
<dbReference type="PANTHER" id="PTHR42999">
    <property type="entry name" value="ANTIBIOTIC RESISTANCE PROTEIN MCBG"/>
    <property type="match status" value="1"/>
</dbReference>
<dbReference type="EMBL" id="JXLC01000003">
    <property type="protein sequence ID" value="OJG92908.1"/>
    <property type="molecule type" value="Genomic_DNA"/>
</dbReference>
<keyword evidence="3" id="KW-1185">Reference proteome</keyword>
<dbReference type="Proteomes" id="UP000183039">
    <property type="component" value="Unassembled WGS sequence"/>
</dbReference>
<sequence>MKIKKPVAPLLPKLTETDFISLDDEVIIEGLSVKEQDLSYQDVRNLVFRECQFEKLTMNRNHLERFECSNVIFDHCDLSNTEWIGASFHQVHFRQCKLTGTNFAESYLRDCLFEDCLADYTSFSATNQKVVQFKQTSLNDTEFVEVTWNNLLLDGCSVTGSNWFHTKLAGLDLTKSTFEKIAFSQELLKGLKVTQEQAITIAAGLGLLIEE</sequence>
<dbReference type="Gene3D" id="2.160.20.80">
    <property type="entry name" value="E3 ubiquitin-protein ligase SopA"/>
    <property type="match status" value="1"/>
</dbReference>
<reference evidence="1 3" key="2">
    <citation type="submission" date="2015-12" db="EMBL/GenBank/DDBJ databases">
        <authorList>
            <person name="Lauer A."/>
            <person name="Humrighouse B."/>
            <person name="Loparev V."/>
            <person name="Shewmaker P.L."/>
            <person name="Whitney A.M."/>
            <person name="McLaughlin R.W."/>
        </authorList>
    </citation>
    <scope>NUCLEOTIDE SEQUENCE [LARGE SCALE GENOMIC DNA]</scope>
    <source>
        <strain evidence="1 3">LMG 23085</strain>
    </source>
</reference>
<dbReference type="InterPro" id="IPR001646">
    <property type="entry name" value="5peptide_repeat"/>
</dbReference>
<dbReference type="InterPro" id="IPR052949">
    <property type="entry name" value="PA_immunity-related"/>
</dbReference>
<evidence type="ECO:0008006" key="5">
    <source>
        <dbReference type="Google" id="ProtNLM"/>
    </source>
</evidence>
<dbReference type="Pfam" id="PF13599">
    <property type="entry name" value="Pentapeptide_4"/>
    <property type="match status" value="1"/>
</dbReference>
<gene>
    <name evidence="1" type="ORF">ATZ33_16755</name>
    <name evidence="2" type="ORF">RV15_GL002042</name>
</gene>
<dbReference type="Proteomes" id="UP000065511">
    <property type="component" value="Chromosome"/>
</dbReference>
<dbReference type="PANTHER" id="PTHR42999:SF1">
    <property type="entry name" value="PENTAPEPTIDE REPEAT-CONTAINING PROTEIN"/>
    <property type="match status" value="1"/>
</dbReference>
<dbReference type="EMBL" id="CP013614">
    <property type="protein sequence ID" value="ALS02970.1"/>
    <property type="molecule type" value="Genomic_DNA"/>
</dbReference>
<proteinExistence type="predicted"/>
<organism evidence="2 4">
    <name type="scientific">Enterococcus silesiacus</name>
    <dbReference type="NCBI Taxonomy" id="332949"/>
    <lineage>
        <taxon>Bacteria</taxon>
        <taxon>Bacillati</taxon>
        <taxon>Bacillota</taxon>
        <taxon>Bacilli</taxon>
        <taxon>Lactobacillales</taxon>
        <taxon>Enterococcaceae</taxon>
        <taxon>Enterococcus</taxon>
    </lineage>
</organism>
<protein>
    <recommendedName>
        <fullName evidence="5">Quinolone resistance protein</fullName>
    </recommendedName>
</protein>